<dbReference type="AlphaFoldDB" id="A0A3P8KNZ4"/>
<sequence>MLFAIRCRQHDYQPDSGMAGKLNAFPATEQRKRAVVA</sequence>
<dbReference type="KEGG" id="rtg:NCTC13098_05056"/>
<evidence type="ECO:0000313" key="1">
    <source>
        <dbReference type="EMBL" id="VDR28671.1"/>
    </source>
</evidence>
<reference evidence="1 2" key="1">
    <citation type="submission" date="2018-12" db="EMBL/GenBank/DDBJ databases">
        <authorList>
            <consortium name="Pathogen Informatics"/>
        </authorList>
    </citation>
    <scope>NUCLEOTIDE SEQUENCE [LARGE SCALE GENOMIC DNA]</scope>
    <source>
        <strain evidence="1 2">NCTC13098</strain>
    </source>
</reference>
<name>A0A3P8KNZ4_RAOTE</name>
<gene>
    <name evidence="1" type="ORF">NCTC13098_05056</name>
</gene>
<organism evidence="1 2">
    <name type="scientific">Raoultella terrigena</name>
    <name type="common">Klebsiella terrigena</name>
    <dbReference type="NCBI Taxonomy" id="577"/>
    <lineage>
        <taxon>Bacteria</taxon>
        <taxon>Pseudomonadati</taxon>
        <taxon>Pseudomonadota</taxon>
        <taxon>Gammaproteobacteria</taxon>
        <taxon>Enterobacterales</taxon>
        <taxon>Enterobacteriaceae</taxon>
        <taxon>Klebsiella/Raoultella group</taxon>
        <taxon>Raoultella</taxon>
    </lineage>
</organism>
<accession>A0A3P8KNZ4</accession>
<dbReference type="EMBL" id="LR131271">
    <property type="protein sequence ID" value="VDR28671.1"/>
    <property type="molecule type" value="Genomic_DNA"/>
</dbReference>
<dbReference type="Proteomes" id="UP000274346">
    <property type="component" value="Chromosome"/>
</dbReference>
<evidence type="ECO:0000313" key="2">
    <source>
        <dbReference type="Proteomes" id="UP000274346"/>
    </source>
</evidence>
<protein>
    <submittedName>
        <fullName evidence="1">Uncharacterized protein</fullName>
    </submittedName>
</protein>
<proteinExistence type="predicted"/>